<keyword evidence="3" id="KW-1185">Reference proteome</keyword>
<dbReference type="InterPro" id="IPR036365">
    <property type="entry name" value="PGBD-like_sf"/>
</dbReference>
<organism evidence="2 3">
    <name type="scientific">Pseudaestuariivita atlantica</name>
    <dbReference type="NCBI Taxonomy" id="1317121"/>
    <lineage>
        <taxon>Bacteria</taxon>
        <taxon>Pseudomonadati</taxon>
        <taxon>Pseudomonadota</taxon>
        <taxon>Alphaproteobacteria</taxon>
        <taxon>Rhodobacterales</taxon>
        <taxon>Paracoccaceae</taxon>
        <taxon>Pseudaestuariivita</taxon>
    </lineage>
</organism>
<feature type="domain" description="Peptidoglycan binding-like" evidence="1">
    <location>
        <begin position="93"/>
        <end position="133"/>
    </location>
</feature>
<accession>A0A0L1JV97</accession>
<name>A0A0L1JV97_9RHOB</name>
<evidence type="ECO:0000259" key="1">
    <source>
        <dbReference type="Pfam" id="PF01471"/>
    </source>
</evidence>
<dbReference type="AlphaFoldDB" id="A0A0L1JV97"/>
<dbReference type="Proteomes" id="UP000036938">
    <property type="component" value="Unassembled WGS sequence"/>
</dbReference>
<dbReference type="Pfam" id="PF01471">
    <property type="entry name" value="PG_binding_1"/>
    <property type="match status" value="1"/>
</dbReference>
<evidence type="ECO:0000313" key="2">
    <source>
        <dbReference type="EMBL" id="KNG95699.1"/>
    </source>
</evidence>
<protein>
    <recommendedName>
        <fullName evidence="1">Peptidoglycan binding-like domain-containing protein</fullName>
    </recommendedName>
</protein>
<proteinExistence type="predicted"/>
<dbReference type="InterPro" id="IPR036366">
    <property type="entry name" value="PGBDSf"/>
</dbReference>
<comment type="caution">
    <text evidence="2">The sequence shown here is derived from an EMBL/GenBank/DDBJ whole genome shotgun (WGS) entry which is preliminary data.</text>
</comment>
<dbReference type="SUPFAM" id="SSF47090">
    <property type="entry name" value="PGBD-like"/>
    <property type="match status" value="1"/>
</dbReference>
<dbReference type="EMBL" id="AQQZ01000001">
    <property type="protein sequence ID" value="KNG95699.1"/>
    <property type="molecule type" value="Genomic_DNA"/>
</dbReference>
<dbReference type="Gene3D" id="1.10.101.10">
    <property type="entry name" value="PGBD-like superfamily/PGBD"/>
    <property type="match status" value="1"/>
</dbReference>
<sequence length="157" mass="16840">MAPEDGPPPALPLSAGYILPPEGAAEGTCWGRALVPAIIQTVTEQVNRSPTVLNPDGSVMRAATYDTVVRQEILRERGEHAFEAVCENALTPELVGSLQRALQARGAYVGDITQRMDWPTRSALKTYQRTTGPDSDILSIDLARSLGLAAVDRATLD</sequence>
<reference evidence="2 3" key="1">
    <citation type="journal article" date="2015" name="Int. J. Syst. Evol. Microbiol.">
        <title>Aestuariivita atlantica sp. nov., isolated from deep sea sediment of the Atlantic Ocean.</title>
        <authorList>
            <person name="Li G."/>
            <person name="Lai Q."/>
            <person name="Du Y."/>
            <person name="Liu X."/>
            <person name="Sun F."/>
            <person name="Shao Z."/>
        </authorList>
    </citation>
    <scope>NUCLEOTIDE SEQUENCE [LARGE SCALE GENOMIC DNA]</scope>
    <source>
        <strain evidence="2 3">22II-S11-z3</strain>
    </source>
</reference>
<dbReference type="STRING" id="1317121.ATO11_03035"/>
<gene>
    <name evidence="2" type="ORF">ATO11_03035</name>
</gene>
<evidence type="ECO:0000313" key="3">
    <source>
        <dbReference type="Proteomes" id="UP000036938"/>
    </source>
</evidence>
<dbReference type="InterPro" id="IPR002477">
    <property type="entry name" value="Peptidoglycan-bd-like"/>
</dbReference>